<feature type="region of interest" description="Disordered" evidence="5">
    <location>
        <begin position="395"/>
        <end position="536"/>
    </location>
</feature>
<dbReference type="GO" id="GO:0008270">
    <property type="term" value="F:zinc ion binding"/>
    <property type="evidence" value="ECO:0007669"/>
    <property type="project" value="UniProtKB-KW"/>
</dbReference>
<evidence type="ECO:0000256" key="1">
    <source>
        <dbReference type="ARBA" id="ARBA00022723"/>
    </source>
</evidence>
<dbReference type="AlphaFoldDB" id="A0AAU9SPR5"/>
<dbReference type="PANTHER" id="PTHR31973">
    <property type="entry name" value="POLYPROTEIN, PUTATIVE-RELATED"/>
    <property type="match status" value="1"/>
</dbReference>
<accession>A0AAU9SPR5</accession>
<dbReference type="PROSITE" id="PS50966">
    <property type="entry name" value="ZF_SWIM"/>
    <property type="match status" value="1"/>
</dbReference>
<feature type="compositionally biased region" description="Polar residues" evidence="5">
    <location>
        <begin position="452"/>
        <end position="484"/>
    </location>
</feature>
<feature type="compositionally biased region" description="Polar residues" evidence="5">
    <location>
        <begin position="414"/>
        <end position="424"/>
    </location>
</feature>
<dbReference type="Pfam" id="PF04434">
    <property type="entry name" value="SWIM"/>
    <property type="match status" value="1"/>
</dbReference>
<evidence type="ECO:0000313" key="8">
    <source>
        <dbReference type="Proteomes" id="UP000836841"/>
    </source>
</evidence>
<organism evidence="7 8">
    <name type="scientific">Thlaspi arvense</name>
    <name type="common">Field penny-cress</name>
    <dbReference type="NCBI Taxonomy" id="13288"/>
    <lineage>
        <taxon>Eukaryota</taxon>
        <taxon>Viridiplantae</taxon>
        <taxon>Streptophyta</taxon>
        <taxon>Embryophyta</taxon>
        <taxon>Tracheophyta</taxon>
        <taxon>Spermatophyta</taxon>
        <taxon>Magnoliopsida</taxon>
        <taxon>eudicotyledons</taxon>
        <taxon>Gunneridae</taxon>
        <taxon>Pentapetalae</taxon>
        <taxon>rosids</taxon>
        <taxon>malvids</taxon>
        <taxon>Brassicales</taxon>
        <taxon>Brassicaceae</taxon>
        <taxon>Thlaspideae</taxon>
        <taxon>Thlaspi</taxon>
    </lineage>
</organism>
<evidence type="ECO:0000256" key="3">
    <source>
        <dbReference type="ARBA" id="ARBA00022833"/>
    </source>
</evidence>
<feature type="compositionally biased region" description="Basic residues" evidence="5">
    <location>
        <begin position="427"/>
        <end position="437"/>
    </location>
</feature>
<keyword evidence="3" id="KW-0862">Zinc</keyword>
<dbReference type="InterPro" id="IPR006564">
    <property type="entry name" value="Znf_PMZ"/>
</dbReference>
<dbReference type="PANTHER" id="PTHR31973:SF189">
    <property type="entry name" value="TRANSPOSASE, MUDR, PLANT, MULE TRANSPOSASE DOMAIN PROTEIN-RELATED"/>
    <property type="match status" value="1"/>
</dbReference>
<name>A0AAU9SPR5_THLAR</name>
<feature type="compositionally biased region" description="Polar residues" evidence="5">
    <location>
        <begin position="524"/>
        <end position="536"/>
    </location>
</feature>
<evidence type="ECO:0000256" key="5">
    <source>
        <dbReference type="SAM" id="MobiDB-lite"/>
    </source>
</evidence>
<sequence length="628" mass="71102">GYWSPGDSYLGGEANPAGRYLGDGFSLAKVQMFIVQYIGFEDNMRKISWFSPEMPNQKEDIDDDETIQKVVHYRIGSGIDESKFKKFKIGQENKTIKRFKCAVNKYAVKKRRGISKHVTTICSDGKCPWRMYASINHFSTQVVVRPLQEEHNCTWQGKASLLTNARIADIYIEDFRLNPDFSAIQLQEKLLDRKINVTWTICERIRLGCLKTFDREQAEQFYSKHDAVENNLGEIFNEARRIARTKPIVEMLEEIRRRVMVSNEKKKLEAEKARGEYTPRAVTLLDQQIELAKNYRPIPWGMGRYEVSYFNDRYIVHLRNETSCTCRLYLIGGIPCCHIAFALILERNVEQDPKTLISDWLQLMLGSIHLHIRGLRAGLQGKRKRERREIQGKIRKSTKDRNQNGIINCGQEGHNVTNCKNQSIPKPPKKPLGRPRVRPLSPIAGLDWNTLEGVSSSQPADNNSWRPCNESVDASSSQPTQRVSCFQPVRRGSSSRHGSSSHPAQGGSSSHHAQGGSSSHPAQGDSSSQPVEDLPSLSSALPRSVVDLARILLRQEGYGVFTSVQSRDDYVHLGRSMRDTRVNTILPSSLYRAREAKKVAVERGRGCGIGRGRARGSFVENWLSSSQP</sequence>
<keyword evidence="1" id="KW-0479">Metal-binding</keyword>
<feature type="domain" description="SWIM-type" evidence="6">
    <location>
        <begin position="314"/>
        <end position="347"/>
    </location>
</feature>
<evidence type="ECO:0000313" key="7">
    <source>
        <dbReference type="EMBL" id="CAH2070455.1"/>
    </source>
</evidence>
<evidence type="ECO:0000259" key="6">
    <source>
        <dbReference type="PROSITE" id="PS50966"/>
    </source>
</evidence>
<reference evidence="7 8" key="1">
    <citation type="submission" date="2022-03" db="EMBL/GenBank/DDBJ databases">
        <authorList>
            <person name="Nunn A."/>
            <person name="Chopra R."/>
            <person name="Nunn A."/>
            <person name="Contreras Garrido A."/>
        </authorList>
    </citation>
    <scope>NUCLEOTIDE SEQUENCE [LARGE SCALE GENOMIC DNA]</scope>
</reference>
<dbReference type="InterPro" id="IPR007527">
    <property type="entry name" value="Znf_SWIM"/>
</dbReference>
<proteinExistence type="predicted"/>
<protein>
    <recommendedName>
        <fullName evidence="6">SWIM-type domain-containing protein</fullName>
    </recommendedName>
</protein>
<evidence type="ECO:0000256" key="4">
    <source>
        <dbReference type="PROSITE-ProRule" id="PRU00325"/>
    </source>
</evidence>
<feature type="compositionally biased region" description="Low complexity" evidence="5">
    <location>
        <begin position="490"/>
        <end position="520"/>
    </location>
</feature>
<dbReference type="EMBL" id="OU466862">
    <property type="protein sequence ID" value="CAH2070455.1"/>
    <property type="molecule type" value="Genomic_DNA"/>
</dbReference>
<gene>
    <name evidence="7" type="ORF">TAV2_LOCUS21354</name>
</gene>
<evidence type="ECO:0000256" key="2">
    <source>
        <dbReference type="ARBA" id="ARBA00022771"/>
    </source>
</evidence>
<keyword evidence="8" id="KW-1185">Reference proteome</keyword>
<keyword evidence="2 4" id="KW-0863">Zinc-finger</keyword>
<dbReference type="Proteomes" id="UP000836841">
    <property type="component" value="Chromosome 6"/>
</dbReference>
<feature type="non-terminal residue" evidence="7">
    <location>
        <position position="1"/>
    </location>
</feature>
<dbReference type="SMART" id="SM00575">
    <property type="entry name" value="ZnF_PMZ"/>
    <property type="match status" value="1"/>
</dbReference>
<feature type="non-terminal residue" evidence="7">
    <location>
        <position position="628"/>
    </location>
</feature>